<comment type="caution">
    <text evidence="2">The sequence shown here is derived from an EMBL/GenBank/DDBJ whole genome shotgun (WGS) entry which is preliminary data.</text>
</comment>
<name>A0ABS6GPI0_9BACI</name>
<dbReference type="PANTHER" id="PTHR48228">
    <property type="entry name" value="SUCCINYL-COA--D-CITRAMALATE COA-TRANSFERASE"/>
    <property type="match status" value="1"/>
</dbReference>
<keyword evidence="3" id="KW-1185">Reference proteome</keyword>
<evidence type="ECO:0000313" key="2">
    <source>
        <dbReference type="EMBL" id="MBU6080786.1"/>
    </source>
</evidence>
<dbReference type="InterPro" id="IPR003673">
    <property type="entry name" value="CoA-Trfase_fam_III"/>
</dbReference>
<dbReference type="InterPro" id="IPR050509">
    <property type="entry name" value="CoA-transferase_III"/>
</dbReference>
<dbReference type="Proteomes" id="UP000812672">
    <property type="component" value="Unassembled WGS sequence"/>
</dbReference>
<dbReference type="RefSeq" id="WP_216687169.1">
    <property type="nucleotide sequence ID" value="NZ_CAUPKR010000006.1"/>
</dbReference>
<protein>
    <submittedName>
        <fullName evidence="2">CoA transferase</fullName>
    </submittedName>
</protein>
<accession>A0ABS6GPI0</accession>
<proteinExistence type="predicted"/>
<reference evidence="2 3" key="1">
    <citation type="journal article" date="2011" name="Int. J. Syst. Evol. Microbiol.">
        <title>Allobacillus halotolerans gen. nov., sp. nov. isolated from shrimp paste.</title>
        <authorList>
            <person name="Sheu S.Y."/>
            <person name="Arun A.B."/>
            <person name="Jiang S.R."/>
            <person name="Young C.C."/>
            <person name="Chen W.M."/>
        </authorList>
    </citation>
    <scope>NUCLEOTIDE SEQUENCE [LARGE SCALE GENOMIC DNA]</scope>
    <source>
        <strain evidence="2 3">LMG 24826</strain>
    </source>
</reference>
<feature type="region of interest" description="Disordered" evidence="1">
    <location>
        <begin position="341"/>
        <end position="363"/>
    </location>
</feature>
<dbReference type="PANTHER" id="PTHR48228:SF5">
    <property type="entry name" value="ALPHA-METHYLACYL-COA RACEMASE"/>
    <property type="match status" value="1"/>
</dbReference>
<gene>
    <name evidence="2" type="ORF">KQ486_07120</name>
</gene>
<keyword evidence="2" id="KW-0808">Transferase</keyword>
<organism evidence="2 3">
    <name type="scientific">Allobacillus halotolerans</name>
    <dbReference type="NCBI Taxonomy" id="570278"/>
    <lineage>
        <taxon>Bacteria</taxon>
        <taxon>Bacillati</taxon>
        <taxon>Bacillota</taxon>
        <taxon>Bacilli</taxon>
        <taxon>Bacillales</taxon>
        <taxon>Bacillaceae</taxon>
        <taxon>Allobacillus</taxon>
    </lineage>
</organism>
<sequence length="376" mass="42016">MILNHIRVLDLSRLLPGPYCTMMLADFGAEVIKIEDPSRGDYLRDFEPKVDENSAVFHSLNRNKKSVVLNLKDEADKHSFLNLVETADVIVESFRPGVMERLGLDYETLKSVNPGLIYCAITGYGQNGPFQQEPGHDLNYLGYAGLLQLMGDQERKPIVPSTQIADIGGGAYPAVVGILLSIIEREKTGEGQFVDISMLDGVVSWLHMMLPNHVAGVSPKRGSELLNGGYACYQVYETKDGKYVALGAVEAKFWKAFCEGINREHFVPLQHAALDVQNEMIAEIEMIMKQQSQSEWLKNFEQLEACLTPVYAFDEMLENPQLQEREMIQSSESGLKQMIGNPIKLSNAKSRATDPSPKHGEHTEEILEELADKKQV</sequence>
<dbReference type="GO" id="GO:0016740">
    <property type="term" value="F:transferase activity"/>
    <property type="evidence" value="ECO:0007669"/>
    <property type="project" value="UniProtKB-KW"/>
</dbReference>
<dbReference type="Pfam" id="PF02515">
    <property type="entry name" value="CoA_transf_3"/>
    <property type="match status" value="1"/>
</dbReference>
<evidence type="ECO:0000313" key="3">
    <source>
        <dbReference type="Proteomes" id="UP000812672"/>
    </source>
</evidence>
<dbReference type="EMBL" id="JAHLZF010000008">
    <property type="protein sequence ID" value="MBU6080786.1"/>
    <property type="molecule type" value="Genomic_DNA"/>
</dbReference>
<evidence type="ECO:0000256" key="1">
    <source>
        <dbReference type="SAM" id="MobiDB-lite"/>
    </source>
</evidence>